<evidence type="ECO:0000256" key="1">
    <source>
        <dbReference type="ARBA" id="ARBA00022801"/>
    </source>
</evidence>
<keyword evidence="1 3" id="KW-0378">Hydrolase</keyword>
<dbReference type="GO" id="GO:0016787">
    <property type="term" value="F:hydrolase activity"/>
    <property type="evidence" value="ECO:0007669"/>
    <property type="project" value="UniProtKB-KW"/>
</dbReference>
<dbReference type="Pfam" id="PF20434">
    <property type="entry name" value="BD-FAE"/>
    <property type="match status" value="1"/>
</dbReference>
<dbReference type="STRING" id="1416801.SAMN05192553_105141"/>
<dbReference type="InterPro" id="IPR050300">
    <property type="entry name" value="GDXG_lipolytic_enzyme"/>
</dbReference>
<dbReference type="SUPFAM" id="SSF53474">
    <property type="entry name" value="alpha/beta-Hydrolases"/>
    <property type="match status" value="1"/>
</dbReference>
<dbReference type="InterPro" id="IPR029058">
    <property type="entry name" value="AB_hydrolase_fold"/>
</dbReference>
<evidence type="ECO:0000313" key="4">
    <source>
        <dbReference type="Proteomes" id="UP000199403"/>
    </source>
</evidence>
<feature type="domain" description="BD-FAE-like" evidence="2">
    <location>
        <begin position="37"/>
        <end position="216"/>
    </location>
</feature>
<evidence type="ECO:0000259" key="2">
    <source>
        <dbReference type="Pfam" id="PF20434"/>
    </source>
</evidence>
<dbReference type="InterPro" id="IPR049492">
    <property type="entry name" value="BD-FAE-like_dom"/>
</dbReference>
<protein>
    <submittedName>
        <fullName evidence="3">Alpha/beta hydrolase fold</fullName>
    </submittedName>
</protein>
<keyword evidence="4" id="KW-1185">Reference proteome</keyword>
<organism evidence="3 4">
    <name type="scientific">Cyclobacterium xiamenense</name>
    <dbReference type="NCBI Taxonomy" id="1297121"/>
    <lineage>
        <taxon>Bacteria</taxon>
        <taxon>Pseudomonadati</taxon>
        <taxon>Bacteroidota</taxon>
        <taxon>Cytophagia</taxon>
        <taxon>Cytophagales</taxon>
        <taxon>Cyclobacteriaceae</taxon>
        <taxon>Cyclobacterium</taxon>
    </lineage>
</organism>
<proteinExistence type="predicted"/>
<reference evidence="4" key="1">
    <citation type="submission" date="2016-10" db="EMBL/GenBank/DDBJ databases">
        <authorList>
            <person name="Varghese N."/>
            <person name="Submissions S."/>
        </authorList>
    </citation>
    <scope>NUCLEOTIDE SEQUENCE [LARGE SCALE GENOMIC DNA]</scope>
    <source>
        <strain evidence="4">IBRC-M 10761</strain>
    </source>
</reference>
<sequence length="275" mass="30887">MLLLAVLASCSFRGITVKENIPYMEEGFLEEMPEKRLSLFVPKRAAEPVPVLVFVHGGSWRSGNKERYGFFGRRMARRGILTVIIDYPLSPAYQVHAMGLATAKALDWVATNSADYGGDPERIVVSGHSAGGHLAALVTLTNRYFDSLGVDNPVAGAALIDAAGLDMYHYLKEQDYAPGTSHLKTFTDDPEVWKATSPIYFLRDDMPPLLILMGGKTYDSILEGTARFLDAYREFEPEPNFKRQDNKRHVPMMAQFLYTPGRAFRWVRDFVLEID</sequence>
<dbReference type="PANTHER" id="PTHR48081:SF33">
    <property type="entry name" value="KYNURENINE FORMAMIDASE"/>
    <property type="match status" value="1"/>
</dbReference>
<accession>A0A1H6ZUF0</accession>
<evidence type="ECO:0000313" key="3">
    <source>
        <dbReference type="EMBL" id="SEJ56858.1"/>
    </source>
</evidence>
<name>A0A1H6ZUF0_9BACT</name>
<dbReference type="Proteomes" id="UP000199403">
    <property type="component" value="Unassembled WGS sequence"/>
</dbReference>
<dbReference type="Gene3D" id="3.40.50.1820">
    <property type="entry name" value="alpha/beta hydrolase"/>
    <property type="match status" value="1"/>
</dbReference>
<gene>
    <name evidence="3" type="ORF">SAMN05192553_105141</name>
</gene>
<dbReference type="AlphaFoldDB" id="A0A1H6ZUF0"/>
<dbReference type="EMBL" id="FNZH01000005">
    <property type="protein sequence ID" value="SEJ56858.1"/>
    <property type="molecule type" value="Genomic_DNA"/>
</dbReference>
<dbReference type="PANTHER" id="PTHR48081">
    <property type="entry name" value="AB HYDROLASE SUPERFAMILY PROTEIN C4A8.06C"/>
    <property type="match status" value="1"/>
</dbReference>